<dbReference type="GO" id="GO:0005509">
    <property type="term" value="F:calcium ion binding"/>
    <property type="evidence" value="ECO:0007669"/>
    <property type="project" value="InterPro"/>
</dbReference>
<keyword evidence="1" id="KW-0106">Calcium</keyword>
<dbReference type="AlphaFoldDB" id="A0A1S8X3W0"/>
<dbReference type="Pfam" id="PF13499">
    <property type="entry name" value="EF-hand_7"/>
    <property type="match status" value="1"/>
</dbReference>
<dbReference type="PROSITE" id="PS50222">
    <property type="entry name" value="EF_HAND_2"/>
    <property type="match status" value="2"/>
</dbReference>
<dbReference type="SMART" id="SM01375">
    <property type="entry name" value="Dynein_light"/>
    <property type="match status" value="1"/>
</dbReference>
<dbReference type="GO" id="GO:0030286">
    <property type="term" value="C:dynein complex"/>
    <property type="evidence" value="ECO:0007669"/>
    <property type="project" value="InterPro"/>
</dbReference>
<dbReference type="Pfam" id="PF01221">
    <property type="entry name" value="Dynein_light"/>
    <property type="match status" value="1"/>
</dbReference>
<keyword evidence="4" id="KW-1185">Reference proteome</keyword>
<dbReference type="InterPro" id="IPR001372">
    <property type="entry name" value="Dynein_light_chain_typ-1/2"/>
</dbReference>
<dbReference type="Gene3D" id="1.10.238.10">
    <property type="entry name" value="EF-hand"/>
    <property type="match status" value="1"/>
</dbReference>
<sequence length="175" mass="20573">MEPFLEAFFSIDTDHSERITIRELQDYVKRNNIDQSMVKRWQVLFDANDSGVITLDEFCKTLGIRPSEARAYNANMVRASHGPSLPREVDVITATLPFDQQVDIVNEVMRLTRNEPFDENLVSKQLKQFLDRQYGRMWHVVITKGSSWCSFSYEPKTSFFFQLRKYTYLAWKTPS</sequence>
<dbReference type="Gene3D" id="3.30.740.10">
    <property type="entry name" value="Protein Inhibitor Of Neuronal Nitric Oxide Synthase"/>
    <property type="match status" value="1"/>
</dbReference>
<dbReference type="PROSITE" id="PS00018">
    <property type="entry name" value="EF_HAND_1"/>
    <property type="match status" value="1"/>
</dbReference>
<name>A0A1S8X3W0_OPIVI</name>
<protein>
    <submittedName>
        <fullName evidence="3">EF hand</fullName>
    </submittedName>
</protein>
<dbReference type="InterPro" id="IPR037177">
    <property type="entry name" value="DLC_sf"/>
</dbReference>
<organism evidence="3 4">
    <name type="scientific">Opisthorchis viverrini</name>
    <name type="common">Southeast Asian liver fluke</name>
    <dbReference type="NCBI Taxonomy" id="6198"/>
    <lineage>
        <taxon>Eukaryota</taxon>
        <taxon>Metazoa</taxon>
        <taxon>Spiralia</taxon>
        <taxon>Lophotrochozoa</taxon>
        <taxon>Platyhelminthes</taxon>
        <taxon>Trematoda</taxon>
        <taxon>Digenea</taxon>
        <taxon>Opisthorchiida</taxon>
        <taxon>Opisthorchiata</taxon>
        <taxon>Opisthorchiidae</taxon>
        <taxon>Opisthorchis</taxon>
    </lineage>
</organism>
<dbReference type="CDD" id="cd21454">
    <property type="entry name" value="DLC-like_TAL"/>
    <property type="match status" value="1"/>
</dbReference>
<feature type="domain" description="EF-hand" evidence="2">
    <location>
        <begin position="1"/>
        <end position="34"/>
    </location>
</feature>
<reference evidence="3 4" key="1">
    <citation type="submission" date="2015-03" db="EMBL/GenBank/DDBJ databases">
        <title>Draft genome of the nematode, Opisthorchis viverrini.</title>
        <authorList>
            <person name="Mitreva M."/>
        </authorList>
    </citation>
    <scope>NUCLEOTIDE SEQUENCE [LARGE SCALE GENOMIC DNA]</scope>
    <source>
        <strain evidence="3">Khon Kaen</strain>
    </source>
</reference>
<dbReference type="GO" id="GO:0007017">
    <property type="term" value="P:microtubule-based process"/>
    <property type="evidence" value="ECO:0007669"/>
    <property type="project" value="InterPro"/>
</dbReference>
<dbReference type="InterPro" id="IPR018247">
    <property type="entry name" value="EF_Hand_1_Ca_BS"/>
</dbReference>
<dbReference type="Proteomes" id="UP000243686">
    <property type="component" value="Unassembled WGS sequence"/>
</dbReference>
<dbReference type="EMBL" id="KV892147">
    <property type="protein sequence ID" value="OON21405.1"/>
    <property type="molecule type" value="Genomic_DNA"/>
</dbReference>
<proteinExistence type="predicted"/>
<dbReference type="InterPro" id="IPR002048">
    <property type="entry name" value="EF_hand_dom"/>
</dbReference>
<dbReference type="SUPFAM" id="SSF47473">
    <property type="entry name" value="EF-hand"/>
    <property type="match status" value="1"/>
</dbReference>
<evidence type="ECO:0000259" key="2">
    <source>
        <dbReference type="PROSITE" id="PS50222"/>
    </source>
</evidence>
<feature type="domain" description="EF-hand" evidence="2">
    <location>
        <begin position="44"/>
        <end position="68"/>
    </location>
</feature>
<accession>A0A1S8X3W0</accession>
<evidence type="ECO:0000313" key="4">
    <source>
        <dbReference type="Proteomes" id="UP000243686"/>
    </source>
</evidence>
<dbReference type="InterPro" id="IPR011992">
    <property type="entry name" value="EF-hand-dom_pair"/>
</dbReference>
<evidence type="ECO:0000313" key="3">
    <source>
        <dbReference type="EMBL" id="OON21405.1"/>
    </source>
</evidence>
<dbReference type="SUPFAM" id="SSF54648">
    <property type="entry name" value="DLC"/>
    <property type="match status" value="1"/>
</dbReference>
<gene>
    <name evidence="3" type="ORF">X801_02698</name>
</gene>
<dbReference type="CDD" id="cd00051">
    <property type="entry name" value="EFh"/>
    <property type="match status" value="1"/>
</dbReference>
<evidence type="ECO:0000256" key="1">
    <source>
        <dbReference type="ARBA" id="ARBA00022837"/>
    </source>
</evidence>